<organism evidence="2 3">
    <name type="scientific">Penicillium bovifimosum</name>
    <dbReference type="NCBI Taxonomy" id="126998"/>
    <lineage>
        <taxon>Eukaryota</taxon>
        <taxon>Fungi</taxon>
        <taxon>Dikarya</taxon>
        <taxon>Ascomycota</taxon>
        <taxon>Pezizomycotina</taxon>
        <taxon>Eurotiomycetes</taxon>
        <taxon>Eurotiomycetidae</taxon>
        <taxon>Eurotiales</taxon>
        <taxon>Aspergillaceae</taxon>
        <taxon>Penicillium</taxon>
    </lineage>
</organism>
<keyword evidence="3" id="KW-1185">Reference proteome</keyword>
<dbReference type="Proteomes" id="UP001149079">
    <property type="component" value="Unassembled WGS sequence"/>
</dbReference>
<name>A0A9W9GZZ1_9EURO</name>
<evidence type="ECO:0000313" key="3">
    <source>
        <dbReference type="Proteomes" id="UP001149079"/>
    </source>
</evidence>
<gene>
    <name evidence="2" type="ORF">N7515_004362</name>
</gene>
<proteinExistence type="predicted"/>
<evidence type="ECO:0000256" key="1">
    <source>
        <dbReference type="SAM" id="MobiDB-lite"/>
    </source>
</evidence>
<evidence type="ECO:0008006" key="4">
    <source>
        <dbReference type="Google" id="ProtNLM"/>
    </source>
</evidence>
<feature type="compositionally biased region" description="Basic and acidic residues" evidence="1">
    <location>
        <begin position="95"/>
        <end position="114"/>
    </location>
</feature>
<reference evidence="2" key="1">
    <citation type="submission" date="2022-11" db="EMBL/GenBank/DDBJ databases">
        <authorList>
            <person name="Petersen C."/>
        </authorList>
    </citation>
    <scope>NUCLEOTIDE SEQUENCE</scope>
    <source>
        <strain evidence="2">IBT 22155</strain>
    </source>
</reference>
<sequence length="128" mass="14764">MTNNYSSTYDAGYDTVGSRYDNLSYRTDATDATDYGTVGYSATTPTTTYDTTYDSGYGTTSYDPQTGAYDQHLDYRTPTGRRHHRERVDQSGTYRHRDVDRFDDGTSHVHREYDNPNTGTSYHRDYER</sequence>
<dbReference type="GeneID" id="81404276"/>
<feature type="region of interest" description="Disordered" evidence="1">
    <location>
        <begin position="31"/>
        <end position="128"/>
    </location>
</feature>
<dbReference type="AlphaFoldDB" id="A0A9W9GZZ1"/>
<dbReference type="EMBL" id="JAPQKL010000004">
    <property type="protein sequence ID" value="KAJ5135084.1"/>
    <property type="molecule type" value="Genomic_DNA"/>
</dbReference>
<dbReference type="OrthoDB" id="4525958at2759"/>
<dbReference type="RefSeq" id="XP_056522056.1">
    <property type="nucleotide sequence ID" value="XM_056665106.1"/>
</dbReference>
<protein>
    <recommendedName>
        <fullName evidence="4">Endo-1,3(4)-beta-glucanase</fullName>
    </recommendedName>
</protein>
<reference evidence="2" key="2">
    <citation type="journal article" date="2023" name="IMA Fungus">
        <title>Comparative genomic study of the Penicillium genus elucidates a diverse pangenome and 15 lateral gene transfer events.</title>
        <authorList>
            <person name="Petersen C."/>
            <person name="Sorensen T."/>
            <person name="Nielsen M.R."/>
            <person name="Sondergaard T.E."/>
            <person name="Sorensen J.L."/>
            <person name="Fitzpatrick D.A."/>
            <person name="Frisvad J.C."/>
            <person name="Nielsen K.L."/>
        </authorList>
    </citation>
    <scope>NUCLEOTIDE SEQUENCE</scope>
    <source>
        <strain evidence="2">IBT 22155</strain>
    </source>
</reference>
<evidence type="ECO:0000313" key="2">
    <source>
        <dbReference type="EMBL" id="KAJ5135084.1"/>
    </source>
</evidence>
<accession>A0A9W9GZZ1</accession>
<feature type="compositionally biased region" description="Low complexity" evidence="1">
    <location>
        <begin position="37"/>
        <end position="63"/>
    </location>
</feature>
<comment type="caution">
    <text evidence="2">The sequence shown here is derived from an EMBL/GenBank/DDBJ whole genome shotgun (WGS) entry which is preliminary data.</text>
</comment>